<accession>A0ABC8U2Y1</accession>
<evidence type="ECO:0000313" key="2">
    <source>
        <dbReference type="EMBL" id="CAK9161713.1"/>
    </source>
</evidence>
<dbReference type="AlphaFoldDB" id="A0ABC8U2Y1"/>
<feature type="region of interest" description="Disordered" evidence="1">
    <location>
        <begin position="1"/>
        <end position="45"/>
    </location>
</feature>
<gene>
    <name evidence="2" type="ORF">ILEXP_LOCUS30535</name>
    <name evidence="3" type="ORF">ILEXP_LOCUS45953</name>
</gene>
<evidence type="ECO:0000256" key="1">
    <source>
        <dbReference type="SAM" id="MobiDB-lite"/>
    </source>
</evidence>
<keyword evidence="4" id="KW-1185">Reference proteome</keyword>
<name>A0ABC8U2Y1_9AQUA</name>
<sequence length="94" mass="10526">MREASAPGTKVPGDAESDATGDVAVKPLHGEEHLWDPSQKKTKSKVEARNWGLWRVLKALESSETIEATPDQIRLRAFIFCISFDRNMLMASNR</sequence>
<dbReference type="Proteomes" id="UP001642360">
    <property type="component" value="Unassembled WGS sequence"/>
</dbReference>
<dbReference type="EMBL" id="CAUOFW020006755">
    <property type="protein sequence ID" value="CAK9176117.1"/>
    <property type="molecule type" value="Genomic_DNA"/>
</dbReference>
<evidence type="ECO:0000313" key="3">
    <source>
        <dbReference type="EMBL" id="CAK9176117.1"/>
    </source>
</evidence>
<protein>
    <submittedName>
        <fullName evidence="3">Uncharacterized protein</fullName>
    </submittedName>
</protein>
<evidence type="ECO:0000313" key="4">
    <source>
        <dbReference type="Proteomes" id="UP001642360"/>
    </source>
</evidence>
<reference evidence="3 4" key="1">
    <citation type="submission" date="2024-02" db="EMBL/GenBank/DDBJ databases">
        <authorList>
            <person name="Vignale AGUSTIN F."/>
            <person name="Sosa J E."/>
            <person name="Modenutti C."/>
        </authorList>
    </citation>
    <scope>NUCLEOTIDE SEQUENCE [LARGE SCALE GENOMIC DNA]</scope>
</reference>
<organism evidence="3 4">
    <name type="scientific">Ilex paraguariensis</name>
    <name type="common">yerba mate</name>
    <dbReference type="NCBI Taxonomy" id="185542"/>
    <lineage>
        <taxon>Eukaryota</taxon>
        <taxon>Viridiplantae</taxon>
        <taxon>Streptophyta</taxon>
        <taxon>Embryophyta</taxon>
        <taxon>Tracheophyta</taxon>
        <taxon>Spermatophyta</taxon>
        <taxon>Magnoliopsida</taxon>
        <taxon>eudicotyledons</taxon>
        <taxon>Gunneridae</taxon>
        <taxon>Pentapetalae</taxon>
        <taxon>asterids</taxon>
        <taxon>campanulids</taxon>
        <taxon>Aquifoliales</taxon>
        <taxon>Aquifoliaceae</taxon>
        <taxon>Ilex</taxon>
    </lineage>
</organism>
<feature type="compositionally biased region" description="Basic and acidic residues" evidence="1">
    <location>
        <begin position="28"/>
        <end position="45"/>
    </location>
</feature>
<dbReference type="EMBL" id="CAUOFW020003725">
    <property type="protein sequence ID" value="CAK9161713.1"/>
    <property type="molecule type" value="Genomic_DNA"/>
</dbReference>
<proteinExistence type="predicted"/>
<comment type="caution">
    <text evidence="3">The sequence shown here is derived from an EMBL/GenBank/DDBJ whole genome shotgun (WGS) entry which is preliminary data.</text>
</comment>